<evidence type="ECO:0000256" key="2">
    <source>
        <dbReference type="ARBA" id="ARBA00022827"/>
    </source>
</evidence>
<name>A0AAN7Y9F7_9EURO</name>
<keyword evidence="3" id="KW-0560">Oxidoreductase</keyword>
<feature type="domain" description="FAD-binding" evidence="4">
    <location>
        <begin position="5"/>
        <end position="354"/>
    </location>
</feature>
<dbReference type="GO" id="GO:0071949">
    <property type="term" value="F:FAD binding"/>
    <property type="evidence" value="ECO:0007669"/>
    <property type="project" value="InterPro"/>
</dbReference>
<dbReference type="InterPro" id="IPR002938">
    <property type="entry name" value="FAD-bd"/>
</dbReference>
<reference evidence="5 6" key="1">
    <citation type="submission" date="2023-08" db="EMBL/GenBank/DDBJ databases">
        <title>Black Yeasts Isolated from many extreme environments.</title>
        <authorList>
            <person name="Coleine C."/>
            <person name="Stajich J.E."/>
            <person name="Selbmann L."/>
        </authorList>
    </citation>
    <scope>NUCLEOTIDE SEQUENCE [LARGE SCALE GENOMIC DNA]</scope>
    <source>
        <strain evidence="5 6">CCFEE 5910</strain>
    </source>
</reference>
<dbReference type="PRINTS" id="PR00420">
    <property type="entry name" value="RNGMNOXGNASE"/>
</dbReference>
<dbReference type="AlphaFoldDB" id="A0AAN7Y9F7"/>
<keyword evidence="1" id="KW-0285">Flavoprotein</keyword>
<organism evidence="5 6">
    <name type="scientific">Lithohypha guttulata</name>
    <dbReference type="NCBI Taxonomy" id="1690604"/>
    <lineage>
        <taxon>Eukaryota</taxon>
        <taxon>Fungi</taxon>
        <taxon>Dikarya</taxon>
        <taxon>Ascomycota</taxon>
        <taxon>Pezizomycotina</taxon>
        <taxon>Eurotiomycetes</taxon>
        <taxon>Chaetothyriomycetidae</taxon>
        <taxon>Chaetothyriales</taxon>
        <taxon>Trichomeriaceae</taxon>
        <taxon>Lithohypha</taxon>
    </lineage>
</organism>
<proteinExistence type="predicted"/>
<dbReference type="SUPFAM" id="SSF51905">
    <property type="entry name" value="FAD/NAD(P)-binding domain"/>
    <property type="match status" value="1"/>
</dbReference>
<accession>A0AAN7Y9F7</accession>
<evidence type="ECO:0000256" key="3">
    <source>
        <dbReference type="ARBA" id="ARBA00023002"/>
    </source>
</evidence>
<protein>
    <recommendedName>
        <fullName evidence="4">FAD-binding domain-containing protein</fullName>
    </recommendedName>
</protein>
<dbReference type="InterPro" id="IPR036188">
    <property type="entry name" value="FAD/NAD-bd_sf"/>
</dbReference>
<keyword evidence="6" id="KW-1185">Reference proteome</keyword>
<dbReference type="Proteomes" id="UP001309876">
    <property type="component" value="Unassembled WGS sequence"/>
</dbReference>
<dbReference type="PANTHER" id="PTHR46865">
    <property type="entry name" value="OXIDOREDUCTASE-RELATED"/>
    <property type="match status" value="1"/>
</dbReference>
<comment type="caution">
    <text evidence="5">The sequence shown here is derived from an EMBL/GenBank/DDBJ whole genome shotgun (WGS) entry which is preliminary data.</text>
</comment>
<evidence type="ECO:0000259" key="4">
    <source>
        <dbReference type="Pfam" id="PF01494"/>
    </source>
</evidence>
<dbReference type="EMBL" id="JAVRRJ010000007">
    <property type="protein sequence ID" value="KAK5082974.1"/>
    <property type="molecule type" value="Genomic_DNA"/>
</dbReference>
<dbReference type="Pfam" id="PF01494">
    <property type="entry name" value="FAD_binding_3"/>
    <property type="match status" value="1"/>
</dbReference>
<gene>
    <name evidence="5" type="ORF">LTR05_006856</name>
</gene>
<dbReference type="InterPro" id="IPR051704">
    <property type="entry name" value="FAD_aromatic-hydroxylase"/>
</dbReference>
<sequence length="409" mass="45305">MAVQRVLICGSGIAGTVLAYWLGKHGFDVVILERSRSESQQGQIIDVEGPAQEVVKKMSILDQLKAKTTHEAGLSFVDSSNTTFASIPAGATNVSNEIEIMRPALVSTLLDAATSFPNVSVRYGCTVSNLEQTSSNVKATIEHVQSSGARTTTETFDIIVAADGLRSKTRDLILPTQIAKSCVVSIKAFCAFFSIPVEPQDQPNARFYSMSGRRGALIKPLNDKSSSAYMTQAKFGQDLHIAQKSRDSQQQKEVMASRFRGQGWECDRLVDAMFKADNFYFEELSQVYLDKWSYGRCALLGDTAYAPSPLTGEGTNLAIVGAYILAWALVQHAKEDSPDAAFVDYEKRFRPYVDKTQPIPLGGYLPLLVNPDTTWGIWILRTLLSWVCWLQVWKYIPVLQKKSFELPEM</sequence>
<evidence type="ECO:0000313" key="5">
    <source>
        <dbReference type="EMBL" id="KAK5082974.1"/>
    </source>
</evidence>
<dbReference type="Gene3D" id="3.50.50.60">
    <property type="entry name" value="FAD/NAD(P)-binding domain"/>
    <property type="match status" value="1"/>
</dbReference>
<dbReference type="GO" id="GO:0016491">
    <property type="term" value="F:oxidoreductase activity"/>
    <property type="evidence" value="ECO:0007669"/>
    <property type="project" value="UniProtKB-KW"/>
</dbReference>
<dbReference type="PANTHER" id="PTHR46865:SF2">
    <property type="entry name" value="MONOOXYGENASE"/>
    <property type="match status" value="1"/>
</dbReference>
<keyword evidence="2" id="KW-0274">FAD</keyword>
<evidence type="ECO:0000313" key="6">
    <source>
        <dbReference type="Proteomes" id="UP001309876"/>
    </source>
</evidence>
<evidence type="ECO:0000256" key="1">
    <source>
        <dbReference type="ARBA" id="ARBA00022630"/>
    </source>
</evidence>